<name>A0ACB9ETJ0_9ASTR</name>
<proteinExistence type="predicted"/>
<dbReference type="Proteomes" id="UP001056120">
    <property type="component" value="Linkage Group LG17"/>
</dbReference>
<comment type="caution">
    <text evidence="1">The sequence shown here is derived from an EMBL/GenBank/DDBJ whole genome shotgun (WGS) entry which is preliminary data.</text>
</comment>
<sequence>MVVVEMLEENPKTKASKAKAKGDQQPLLKTLHSTSKTHIYFLFLYLSLCALIKMEEECAPFTWDCYFQEEGHGIEELKHTVLYTLELETSIACAHEEIARKGDEVLHFKCLLTKTMKERDEAKLKCQELVLENIILQQKIQELEANCRATTSSNLEDDHILVMDSSSGSDEEFIGTQGMEMVQVTPTKEPKFELIDNVALKKRLPENGKFLQTVVEAGPLLQTLLLAGPLPQWQHPPPPLNSIEIPPVTISSTSATAPRMLLHQDSCVSTVIGGGSNTSSGGGLMTRKRGVEQSCEGIENDYNPTTNTKNQKVIHQ</sequence>
<gene>
    <name evidence="1" type="ORF">L1987_52178</name>
</gene>
<protein>
    <submittedName>
        <fullName evidence="1">Uncharacterized protein</fullName>
    </submittedName>
</protein>
<keyword evidence="2" id="KW-1185">Reference proteome</keyword>
<evidence type="ECO:0000313" key="1">
    <source>
        <dbReference type="EMBL" id="KAI3761756.1"/>
    </source>
</evidence>
<evidence type="ECO:0000313" key="2">
    <source>
        <dbReference type="Proteomes" id="UP001056120"/>
    </source>
</evidence>
<reference evidence="2" key="1">
    <citation type="journal article" date="2022" name="Mol. Ecol. Resour.">
        <title>The genomes of chicory, endive, great burdock and yacon provide insights into Asteraceae palaeo-polyploidization history and plant inulin production.</title>
        <authorList>
            <person name="Fan W."/>
            <person name="Wang S."/>
            <person name="Wang H."/>
            <person name="Wang A."/>
            <person name="Jiang F."/>
            <person name="Liu H."/>
            <person name="Zhao H."/>
            <person name="Xu D."/>
            <person name="Zhang Y."/>
        </authorList>
    </citation>
    <scope>NUCLEOTIDE SEQUENCE [LARGE SCALE GENOMIC DNA]</scope>
    <source>
        <strain evidence="2">cv. Yunnan</strain>
    </source>
</reference>
<reference evidence="1 2" key="2">
    <citation type="journal article" date="2022" name="Mol. Ecol. Resour.">
        <title>The genomes of chicory, endive, great burdock and yacon provide insights into Asteraceae paleo-polyploidization history and plant inulin production.</title>
        <authorList>
            <person name="Fan W."/>
            <person name="Wang S."/>
            <person name="Wang H."/>
            <person name="Wang A."/>
            <person name="Jiang F."/>
            <person name="Liu H."/>
            <person name="Zhao H."/>
            <person name="Xu D."/>
            <person name="Zhang Y."/>
        </authorList>
    </citation>
    <scope>NUCLEOTIDE SEQUENCE [LARGE SCALE GENOMIC DNA]</scope>
    <source>
        <strain evidence="2">cv. Yunnan</strain>
        <tissue evidence="1">Leaves</tissue>
    </source>
</reference>
<accession>A0ACB9ETJ0</accession>
<dbReference type="EMBL" id="CM042034">
    <property type="protein sequence ID" value="KAI3761756.1"/>
    <property type="molecule type" value="Genomic_DNA"/>
</dbReference>
<organism evidence="1 2">
    <name type="scientific">Smallanthus sonchifolius</name>
    <dbReference type="NCBI Taxonomy" id="185202"/>
    <lineage>
        <taxon>Eukaryota</taxon>
        <taxon>Viridiplantae</taxon>
        <taxon>Streptophyta</taxon>
        <taxon>Embryophyta</taxon>
        <taxon>Tracheophyta</taxon>
        <taxon>Spermatophyta</taxon>
        <taxon>Magnoliopsida</taxon>
        <taxon>eudicotyledons</taxon>
        <taxon>Gunneridae</taxon>
        <taxon>Pentapetalae</taxon>
        <taxon>asterids</taxon>
        <taxon>campanulids</taxon>
        <taxon>Asterales</taxon>
        <taxon>Asteraceae</taxon>
        <taxon>Asteroideae</taxon>
        <taxon>Heliantheae alliance</taxon>
        <taxon>Millerieae</taxon>
        <taxon>Smallanthus</taxon>
    </lineage>
</organism>